<dbReference type="GO" id="GO:0003676">
    <property type="term" value="F:nucleic acid binding"/>
    <property type="evidence" value="ECO:0007669"/>
    <property type="project" value="InterPro"/>
</dbReference>
<dbReference type="SUPFAM" id="SSF52540">
    <property type="entry name" value="P-loop containing nucleoside triphosphate hydrolases"/>
    <property type="match status" value="1"/>
</dbReference>
<evidence type="ECO:0000256" key="8">
    <source>
        <dbReference type="SAM" id="MobiDB-lite"/>
    </source>
</evidence>
<dbReference type="GO" id="GO:0016787">
    <property type="term" value="F:hydrolase activity"/>
    <property type="evidence" value="ECO:0007669"/>
    <property type="project" value="UniProtKB-KW"/>
</dbReference>
<dbReference type="Gene3D" id="3.40.50.300">
    <property type="entry name" value="P-loop containing nucleotide triphosphate hydrolases"/>
    <property type="match status" value="2"/>
</dbReference>
<dbReference type="InterPro" id="IPR014001">
    <property type="entry name" value="Helicase_ATP-bd"/>
</dbReference>
<evidence type="ECO:0000259" key="9">
    <source>
        <dbReference type="PROSITE" id="PS51192"/>
    </source>
</evidence>
<dbReference type="AlphaFoldDB" id="A0A366EAC3"/>
<dbReference type="Pfam" id="PF00270">
    <property type="entry name" value="DEAD"/>
    <property type="match status" value="1"/>
</dbReference>
<dbReference type="EMBL" id="QNRH01000001">
    <property type="protein sequence ID" value="RBO99311.1"/>
    <property type="molecule type" value="Genomic_DNA"/>
</dbReference>
<evidence type="ECO:0000313" key="12">
    <source>
        <dbReference type="EMBL" id="RBO99311.1"/>
    </source>
</evidence>
<dbReference type="SMART" id="SM00487">
    <property type="entry name" value="DEXDc"/>
    <property type="match status" value="1"/>
</dbReference>
<evidence type="ECO:0000259" key="10">
    <source>
        <dbReference type="PROSITE" id="PS51194"/>
    </source>
</evidence>
<dbReference type="GO" id="GO:0003724">
    <property type="term" value="F:RNA helicase activity"/>
    <property type="evidence" value="ECO:0007669"/>
    <property type="project" value="InterPro"/>
</dbReference>
<dbReference type="InterPro" id="IPR000629">
    <property type="entry name" value="RNA-helicase_DEAD-box_CS"/>
</dbReference>
<evidence type="ECO:0000256" key="3">
    <source>
        <dbReference type="ARBA" id="ARBA00022806"/>
    </source>
</evidence>
<evidence type="ECO:0000256" key="5">
    <source>
        <dbReference type="ARBA" id="ARBA00038437"/>
    </source>
</evidence>
<protein>
    <submittedName>
        <fullName evidence="12">ATP-dependent RNA helicase RhlE</fullName>
    </submittedName>
</protein>
<dbReference type="PANTHER" id="PTHR47959:SF13">
    <property type="entry name" value="ATP-DEPENDENT RNA HELICASE RHLE"/>
    <property type="match status" value="1"/>
</dbReference>
<keyword evidence="3 7" id="KW-0347">Helicase</keyword>
<dbReference type="InterPro" id="IPR014014">
    <property type="entry name" value="RNA_helicase_DEAD_Q_motif"/>
</dbReference>
<dbReference type="CDD" id="cd18787">
    <property type="entry name" value="SF2_C_DEAD"/>
    <property type="match status" value="1"/>
</dbReference>
<dbReference type="InterPro" id="IPR027417">
    <property type="entry name" value="P-loop_NTPase"/>
</dbReference>
<feature type="short sequence motif" description="Q motif" evidence="6">
    <location>
        <begin position="36"/>
        <end position="64"/>
    </location>
</feature>
<organism evidence="12 13">
    <name type="scientific">Pseudochrobactrum asaccharolyticum</name>
    <dbReference type="NCBI Taxonomy" id="354351"/>
    <lineage>
        <taxon>Bacteria</taxon>
        <taxon>Pseudomonadati</taxon>
        <taxon>Pseudomonadota</taxon>
        <taxon>Alphaproteobacteria</taxon>
        <taxon>Hyphomicrobiales</taxon>
        <taxon>Brucellaceae</taxon>
        <taxon>Pseudochrobactrum</taxon>
    </lineage>
</organism>
<feature type="compositionally biased region" description="Basic and acidic residues" evidence="8">
    <location>
        <begin position="460"/>
        <end position="483"/>
    </location>
</feature>
<evidence type="ECO:0000256" key="2">
    <source>
        <dbReference type="ARBA" id="ARBA00022801"/>
    </source>
</evidence>
<dbReference type="InterPro" id="IPR011545">
    <property type="entry name" value="DEAD/DEAH_box_helicase_dom"/>
</dbReference>
<dbReference type="CDD" id="cd00268">
    <property type="entry name" value="DEADc"/>
    <property type="match status" value="1"/>
</dbReference>
<dbReference type="GO" id="GO:0005829">
    <property type="term" value="C:cytosol"/>
    <property type="evidence" value="ECO:0007669"/>
    <property type="project" value="TreeGrafter"/>
</dbReference>
<name>A0A366EAC3_9HYPH</name>
<dbReference type="SMART" id="SM00490">
    <property type="entry name" value="HELICc"/>
    <property type="match status" value="1"/>
</dbReference>
<comment type="similarity">
    <text evidence="5 7">Belongs to the DEAD box helicase family.</text>
</comment>
<keyword evidence="1 7" id="KW-0547">Nucleotide-binding</keyword>
<dbReference type="PROSITE" id="PS51195">
    <property type="entry name" value="Q_MOTIF"/>
    <property type="match status" value="1"/>
</dbReference>
<feature type="domain" description="DEAD-box RNA helicase Q" evidence="11">
    <location>
        <begin position="36"/>
        <end position="64"/>
    </location>
</feature>
<keyword evidence="2 7" id="KW-0378">Hydrolase</keyword>
<gene>
    <name evidence="12" type="ORF">DFR47_101926</name>
</gene>
<dbReference type="InterPro" id="IPR001650">
    <property type="entry name" value="Helicase_C-like"/>
</dbReference>
<dbReference type="Pfam" id="PF00271">
    <property type="entry name" value="Helicase_C"/>
    <property type="match status" value="1"/>
</dbReference>
<evidence type="ECO:0000256" key="7">
    <source>
        <dbReference type="RuleBase" id="RU000492"/>
    </source>
</evidence>
<feature type="domain" description="Helicase ATP-binding" evidence="9">
    <location>
        <begin position="67"/>
        <end position="242"/>
    </location>
</feature>
<dbReference type="GO" id="GO:0005524">
    <property type="term" value="F:ATP binding"/>
    <property type="evidence" value="ECO:0007669"/>
    <property type="project" value="UniProtKB-KW"/>
</dbReference>
<accession>A0A366EAC3</accession>
<reference evidence="12 13" key="1">
    <citation type="submission" date="2018-06" db="EMBL/GenBank/DDBJ databases">
        <title>Genomic Encyclopedia of Type Strains, Phase IV (KMG-IV): sequencing the most valuable type-strain genomes for metagenomic binning, comparative biology and taxonomic classification.</title>
        <authorList>
            <person name="Goeker M."/>
        </authorList>
    </citation>
    <scope>NUCLEOTIDE SEQUENCE [LARGE SCALE GENOMIC DNA]</scope>
    <source>
        <strain evidence="12 13">DSM 25619</strain>
    </source>
</reference>
<comment type="caution">
    <text evidence="12">The sequence shown here is derived from an EMBL/GenBank/DDBJ whole genome shotgun (WGS) entry which is preliminary data.</text>
</comment>
<dbReference type="PROSITE" id="PS51194">
    <property type="entry name" value="HELICASE_CTER"/>
    <property type="match status" value="1"/>
</dbReference>
<feature type="region of interest" description="Disordered" evidence="8">
    <location>
        <begin position="405"/>
        <end position="531"/>
    </location>
</feature>
<sequence length="531" mass="57537">MRVSGSPDRRRISKAYILTNQNETDLTAVAEIQETSGFAALGVTGLLLKNLVAAGMTTPKPIQQQSLPAQLKGKDILGIAQTGSGKTAAFSLPIIEQILALGDKRLPKTCRALILAPTRELAVQIEETIRVLTKGAHLSTALVLGGVSRASQVRKMAPGVDILVATPGRLTDLVRDKCVELSATKWLVLDEADRMLDMGFINDVKRIAKATRADRQTALFSATMPKEIVALAEGLLRDPVRVEVSPAGTTAAEITQVVYTVQTKDKKKALSSLLTNPKLETVIVFTRTKHGADAVTRTLEKDGYSVAAIHGNKSQNARQRALNGFKDRSVRVLIATDIAARGIDVPGISHVINYDLPDEPESYVHRIGRTGRNGASGAAITLYDGGTEHAKLKAVERVIRNKLTQKELPPQFGPLPERTEKPTFEHEWPKPDPRAVGKRKTSRPYKNLDKAPQRSAGFSDVRELYDDAPKSAEAKPAQGERARSNRNHSGRGGKSSAQGAGHKSGQANTGKPANKKTFHRNKKRAGQDWNS</sequence>
<feature type="compositionally biased region" description="Basic and acidic residues" evidence="8">
    <location>
        <begin position="417"/>
        <end position="435"/>
    </location>
</feature>
<evidence type="ECO:0000259" key="11">
    <source>
        <dbReference type="PROSITE" id="PS51195"/>
    </source>
</evidence>
<dbReference type="PANTHER" id="PTHR47959">
    <property type="entry name" value="ATP-DEPENDENT RNA HELICASE RHLE-RELATED"/>
    <property type="match status" value="1"/>
</dbReference>
<keyword evidence="13" id="KW-1185">Reference proteome</keyword>
<dbReference type="PROSITE" id="PS00039">
    <property type="entry name" value="DEAD_ATP_HELICASE"/>
    <property type="match status" value="1"/>
</dbReference>
<proteinExistence type="inferred from homology"/>
<dbReference type="Proteomes" id="UP000252893">
    <property type="component" value="Unassembled WGS sequence"/>
</dbReference>
<evidence type="ECO:0000256" key="1">
    <source>
        <dbReference type="ARBA" id="ARBA00022741"/>
    </source>
</evidence>
<evidence type="ECO:0000313" key="13">
    <source>
        <dbReference type="Proteomes" id="UP000252893"/>
    </source>
</evidence>
<evidence type="ECO:0000256" key="4">
    <source>
        <dbReference type="ARBA" id="ARBA00022840"/>
    </source>
</evidence>
<dbReference type="InterPro" id="IPR050079">
    <property type="entry name" value="DEAD_box_RNA_helicase"/>
</dbReference>
<keyword evidence="4 7" id="KW-0067">ATP-binding</keyword>
<feature type="compositionally biased region" description="Basic residues" evidence="8">
    <location>
        <begin position="513"/>
        <end position="524"/>
    </location>
</feature>
<dbReference type="PROSITE" id="PS51192">
    <property type="entry name" value="HELICASE_ATP_BIND_1"/>
    <property type="match status" value="1"/>
</dbReference>
<dbReference type="InterPro" id="IPR044742">
    <property type="entry name" value="DEAD/DEAH_RhlB"/>
</dbReference>
<feature type="domain" description="Helicase C-terminal" evidence="10">
    <location>
        <begin position="253"/>
        <end position="416"/>
    </location>
</feature>
<evidence type="ECO:0000256" key="6">
    <source>
        <dbReference type="PROSITE-ProRule" id="PRU00552"/>
    </source>
</evidence>